<dbReference type="SUPFAM" id="SSF53822">
    <property type="entry name" value="Periplasmic binding protein-like I"/>
    <property type="match status" value="1"/>
</dbReference>
<evidence type="ECO:0000256" key="3">
    <source>
        <dbReference type="ARBA" id="ARBA00023163"/>
    </source>
</evidence>
<dbReference type="OrthoDB" id="9785139at2"/>
<accession>A0A3E0W8G9</accession>
<dbReference type="CDD" id="cd01574">
    <property type="entry name" value="PBP1_LacI"/>
    <property type="match status" value="1"/>
</dbReference>
<dbReference type="RefSeq" id="WP_116419927.1">
    <property type="nucleotide sequence ID" value="NZ_NBXC01000030.1"/>
</dbReference>
<evidence type="ECO:0000313" key="6">
    <source>
        <dbReference type="EMBL" id="RFA25029.1"/>
    </source>
</evidence>
<dbReference type="InterPro" id="IPR001387">
    <property type="entry name" value="Cro/C1-type_HTH"/>
</dbReference>
<gene>
    <name evidence="6" type="ORF">B7R25_15885</name>
</gene>
<evidence type="ECO:0000259" key="5">
    <source>
        <dbReference type="PROSITE" id="PS50943"/>
    </source>
</evidence>
<organism evidence="6 7">
    <name type="scientific">Subtercola boreus</name>
    <dbReference type="NCBI Taxonomy" id="120213"/>
    <lineage>
        <taxon>Bacteria</taxon>
        <taxon>Bacillati</taxon>
        <taxon>Actinomycetota</taxon>
        <taxon>Actinomycetes</taxon>
        <taxon>Micrococcales</taxon>
        <taxon>Microbacteriaceae</taxon>
        <taxon>Subtercola</taxon>
    </lineage>
</organism>
<dbReference type="PANTHER" id="PTHR30146">
    <property type="entry name" value="LACI-RELATED TRANSCRIPTIONAL REPRESSOR"/>
    <property type="match status" value="1"/>
</dbReference>
<dbReference type="Pfam" id="PF00356">
    <property type="entry name" value="LacI"/>
    <property type="match status" value="1"/>
</dbReference>
<dbReference type="InterPro" id="IPR000843">
    <property type="entry name" value="HTH_LacI"/>
</dbReference>
<comment type="caution">
    <text evidence="6">The sequence shown here is derived from an EMBL/GenBank/DDBJ whole genome shotgun (WGS) entry which is preliminary data.</text>
</comment>
<evidence type="ECO:0000259" key="4">
    <source>
        <dbReference type="PROSITE" id="PS50932"/>
    </source>
</evidence>
<sequence>MEEPEARALNIRDVAREAGVSYQTVSRVLNGSTRVSESTRQHVQAFVDRLGYSPNRTARALSTSRSRTIGVLAAPSALMGPGTALTAIEMAARDAGYSLSITNLRSNDPADVRSSIDYLRGHAVEALIVLVPQERALAALSSLNLEIPLVTLGSGGEPNVLVMDQIAGARAAVAHLAELGHREIVHIAGPHSWVLAEARIDGYIEELSARGLPVHTPLAGDWTAASGYAAGLSSLAERRFTGVFAGSDSMALGFMRACREFGVQIPRDISVVGFDDFPEAQFFTPPLTTIHQDFSELGRRTIFFLLARLRGEEYDERPILPRLVVRESTAAPLDR</sequence>
<evidence type="ECO:0000313" key="7">
    <source>
        <dbReference type="Proteomes" id="UP000257080"/>
    </source>
</evidence>
<dbReference type="Gene3D" id="3.40.50.2300">
    <property type="match status" value="2"/>
</dbReference>
<dbReference type="Pfam" id="PF13377">
    <property type="entry name" value="Peripla_BP_3"/>
    <property type="match status" value="1"/>
</dbReference>
<keyword evidence="3" id="KW-0804">Transcription</keyword>
<dbReference type="EMBL" id="NBXE01000035">
    <property type="protein sequence ID" value="RFA25029.1"/>
    <property type="molecule type" value="Genomic_DNA"/>
</dbReference>
<dbReference type="SMART" id="SM00354">
    <property type="entry name" value="HTH_LACI"/>
    <property type="match status" value="1"/>
</dbReference>
<dbReference type="Proteomes" id="UP000257080">
    <property type="component" value="Unassembled WGS sequence"/>
</dbReference>
<name>A0A3E0W8G9_9MICO</name>
<evidence type="ECO:0000256" key="1">
    <source>
        <dbReference type="ARBA" id="ARBA00023015"/>
    </source>
</evidence>
<feature type="domain" description="HTH lacI-type" evidence="4">
    <location>
        <begin position="9"/>
        <end position="63"/>
    </location>
</feature>
<dbReference type="AlphaFoldDB" id="A0A3E0W8G9"/>
<dbReference type="PRINTS" id="PR00036">
    <property type="entry name" value="HTHLACI"/>
</dbReference>
<feature type="domain" description="HTH cro/C1-type" evidence="5">
    <location>
        <begin position="5"/>
        <end position="39"/>
    </location>
</feature>
<dbReference type="GO" id="GO:0000976">
    <property type="term" value="F:transcription cis-regulatory region binding"/>
    <property type="evidence" value="ECO:0007669"/>
    <property type="project" value="TreeGrafter"/>
</dbReference>
<dbReference type="InterPro" id="IPR028082">
    <property type="entry name" value="Peripla_BP_I"/>
</dbReference>
<keyword evidence="2" id="KW-0238">DNA-binding</keyword>
<dbReference type="PANTHER" id="PTHR30146:SF109">
    <property type="entry name" value="HTH-TYPE TRANSCRIPTIONAL REGULATOR GALS"/>
    <property type="match status" value="1"/>
</dbReference>
<dbReference type="PROSITE" id="PS50932">
    <property type="entry name" value="HTH_LACI_2"/>
    <property type="match status" value="1"/>
</dbReference>
<dbReference type="PROSITE" id="PS50943">
    <property type="entry name" value="HTH_CROC1"/>
    <property type="match status" value="1"/>
</dbReference>
<dbReference type="InterPro" id="IPR046335">
    <property type="entry name" value="LacI/GalR-like_sensor"/>
</dbReference>
<reference evidence="6 7" key="1">
    <citation type="submission" date="2017-04" db="EMBL/GenBank/DDBJ databases">
        <title>Comparative genome analysis of Subtercola boreus.</title>
        <authorList>
            <person name="Cho Y.-J."/>
            <person name="Cho A."/>
            <person name="Kim O.-S."/>
            <person name="Lee J.-I."/>
        </authorList>
    </citation>
    <scope>NUCLEOTIDE SEQUENCE [LARGE SCALE GENOMIC DNA]</scope>
    <source>
        <strain evidence="6 7">P28004</strain>
    </source>
</reference>
<dbReference type="Gene3D" id="1.10.260.40">
    <property type="entry name" value="lambda repressor-like DNA-binding domains"/>
    <property type="match status" value="1"/>
</dbReference>
<protein>
    <submittedName>
        <fullName evidence="6">Uncharacterized protein</fullName>
    </submittedName>
</protein>
<keyword evidence="1" id="KW-0805">Transcription regulation</keyword>
<dbReference type="PROSITE" id="PS00356">
    <property type="entry name" value="HTH_LACI_1"/>
    <property type="match status" value="1"/>
</dbReference>
<proteinExistence type="predicted"/>
<dbReference type="CDD" id="cd01392">
    <property type="entry name" value="HTH_LacI"/>
    <property type="match status" value="1"/>
</dbReference>
<dbReference type="InterPro" id="IPR010982">
    <property type="entry name" value="Lambda_DNA-bd_dom_sf"/>
</dbReference>
<evidence type="ECO:0000256" key="2">
    <source>
        <dbReference type="ARBA" id="ARBA00023125"/>
    </source>
</evidence>
<dbReference type="GO" id="GO:0003700">
    <property type="term" value="F:DNA-binding transcription factor activity"/>
    <property type="evidence" value="ECO:0007669"/>
    <property type="project" value="TreeGrafter"/>
</dbReference>
<dbReference type="SUPFAM" id="SSF47413">
    <property type="entry name" value="lambda repressor-like DNA-binding domains"/>
    <property type="match status" value="1"/>
</dbReference>